<dbReference type="Gene3D" id="3.40.50.1170">
    <property type="entry name" value="L-asparaginase, N-terminal domain"/>
    <property type="match status" value="1"/>
</dbReference>
<dbReference type="SFLD" id="SFLDS00057">
    <property type="entry name" value="Glutaminase/Asparaginase"/>
    <property type="match status" value="1"/>
</dbReference>
<dbReference type="Pfam" id="PF00710">
    <property type="entry name" value="Asparaginase"/>
    <property type="match status" value="1"/>
</dbReference>
<evidence type="ECO:0000259" key="5">
    <source>
        <dbReference type="Pfam" id="PF17763"/>
    </source>
</evidence>
<feature type="domain" description="Asparaginase/glutaminase C-terminal" evidence="5">
    <location>
        <begin position="209"/>
        <end position="315"/>
    </location>
</feature>
<dbReference type="InterPro" id="IPR027475">
    <property type="entry name" value="Asparaginase/glutaminase_AS2"/>
</dbReference>
<dbReference type="PIRSF" id="PIRSF500176">
    <property type="entry name" value="L_ASNase"/>
    <property type="match status" value="1"/>
</dbReference>
<dbReference type="PROSITE" id="PS51257">
    <property type="entry name" value="PROKAR_LIPOPROTEIN"/>
    <property type="match status" value="1"/>
</dbReference>
<dbReference type="GO" id="GO:0004067">
    <property type="term" value="F:asparaginase activity"/>
    <property type="evidence" value="ECO:0007669"/>
    <property type="project" value="UniProtKB-UniRule"/>
</dbReference>
<dbReference type="SUPFAM" id="SSF53774">
    <property type="entry name" value="Glutaminase/Asparaginase"/>
    <property type="match status" value="1"/>
</dbReference>
<feature type="domain" description="L-asparaginase N-terminal" evidence="4">
    <location>
        <begin position="3"/>
        <end position="174"/>
    </location>
</feature>
<dbReference type="SMART" id="SM00870">
    <property type="entry name" value="Asparaginase"/>
    <property type="match status" value="1"/>
</dbReference>
<organism evidence="6">
    <name type="scientific">Chitinibacter mangrovi</name>
    <dbReference type="NCBI Taxonomy" id="3153927"/>
    <lineage>
        <taxon>Bacteria</taxon>
        <taxon>Pseudomonadati</taxon>
        <taxon>Pseudomonadota</taxon>
        <taxon>Betaproteobacteria</taxon>
        <taxon>Neisseriales</taxon>
        <taxon>Chitinibacteraceae</taxon>
        <taxon>Chitinibacter</taxon>
    </lineage>
</organism>
<dbReference type="PROSITE" id="PS00917">
    <property type="entry name" value="ASN_GLN_ASE_2"/>
    <property type="match status" value="1"/>
</dbReference>
<dbReference type="KEGG" id="cmav:ABHF33_04545"/>
<gene>
    <name evidence="6" type="ORF">ABHF33_04545</name>
</gene>
<dbReference type="RefSeq" id="WP_348945837.1">
    <property type="nucleotide sequence ID" value="NZ_CP157355.1"/>
</dbReference>
<feature type="binding site" evidence="2">
    <location>
        <position position="57"/>
    </location>
    <ligand>
        <name>substrate</name>
    </ligand>
</feature>
<dbReference type="Pfam" id="PF17763">
    <property type="entry name" value="Asparaginase_C"/>
    <property type="match status" value="1"/>
</dbReference>
<dbReference type="EMBL" id="CP157355">
    <property type="protein sequence ID" value="XBM01556.1"/>
    <property type="molecule type" value="Genomic_DNA"/>
</dbReference>
<dbReference type="InterPro" id="IPR027474">
    <property type="entry name" value="L-asparaginase_N"/>
</dbReference>
<evidence type="ECO:0000256" key="2">
    <source>
        <dbReference type="PIRSR" id="PIRSR001220-2"/>
    </source>
</evidence>
<dbReference type="PANTHER" id="PTHR11707:SF28">
    <property type="entry name" value="60 KDA LYSOPHOSPHOLIPASE"/>
    <property type="match status" value="1"/>
</dbReference>
<dbReference type="AlphaFoldDB" id="A0AAU7FD24"/>
<evidence type="ECO:0000259" key="4">
    <source>
        <dbReference type="Pfam" id="PF00710"/>
    </source>
</evidence>
<dbReference type="PROSITE" id="PS51732">
    <property type="entry name" value="ASN_GLN_ASE_3"/>
    <property type="match status" value="1"/>
</dbReference>
<name>A0AAU7FD24_9NEIS</name>
<reference evidence="6" key="1">
    <citation type="submission" date="2024-05" db="EMBL/GenBank/DDBJ databases">
        <authorList>
            <person name="Yang L."/>
            <person name="Pan L."/>
        </authorList>
    </citation>
    <scope>NUCLEOTIDE SEQUENCE</scope>
    <source>
        <strain evidence="6">FCG-7</strain>
    </source>
</reference>
<dbReference type="InterPro" id="IPR040919">
    <property type="entry name" value="Asparaginase_C"/>
</dbReference>
<dbReference type="GO" id="GO:0005829">
    <property type="term" value="C:cytosol"/>
    <property type="evidence" value="ECO:0007669"/>
    <property type="project" value="TreeGrafter"/>
</dbReference>
<feature type="binding site" evidence="2">
    <location>
        <begin position="88"/>
        <end position="89"/>
    </location>
    <ligand>
        <name>substrate</name>
    </ligand>
</feature>
<accession>A0AAU7FD24</accession>
<dbReference type="InterPro" id="IPR006034">
    <property type="entry name" value="Asparaginase/glutaminase-like"/>
</dbReference>
<dbReference type="InterPro" id="IPR037152">
    <property type="entry name" value="L-asparaginase_N_sf"/>
</dbReference>
<dbReference type="InterPro" id="IPR027473">
    <property type="entry name" value="L-asparaginase_C"/>
</dbReference>
<sequence length="329" mass="35185">MKRIFCLYTGGTIGCADSPNGLIPMRGILPKLISDLNQQHIPSAEITLHEYSQALDSSSIGPQEWHTIAEQIASRLTQYDAFIILHGTDTMAWTGAALHWQLANLPKPVILTGAQRPWIHAGSDAPANMRLALDAACSTRAGVYLAFGGLVLPAYCIKKLDADADTAYGAPNQPIQVSSPVITPSGEASSEKSAEQAEFAFLPLDASRKVLALKLYPGCEAAICAMLGSQRWDGIMLESYGSGNLPNHAALITALSQQASHGCVIINCTQCIAGEVRQGLYAAGDILNQMGAWPAGRRTVEAATTWLYTHLGRATSDVLRQQWQSVASL</sequence>
<protein>
    <submittedName>
        <fullName evidence="6">Asparaginase</fullName>
    </submittedName>
</protein>
<dbReference type="PIRSF" id="PIRSF001220">
    <property type="entry name" value="L-ASNase_gatD"/>
    <property type="match status" value="1"/>
</dbReference>
<dbReference type="PANTHER" id="PTHR11707">
    <property type="entry name" value="L-ASPARAGINASE"/>
    <property type="match status" value="1"/>
</dbReference>
<evidence type="ECO:0000256" key="1">
    <source>
        <dbReference type="PIRSR" id="PIRSR001220-1"/>
    </source>
</evidence>
<feature type="active site" description="O-isoaspartyl threonine intermediate" evidence="1">
    <location>
        <position position="12"/>
    </location>
</feature>
<proteinExistence type="predicted"/>
<feature type="active site" evidence="3">
    <location>
        <position position="88"/>
    </location>
</feature>
<dbReference type="InterPro" id="IPR041725">
    <property type="entry name" value="L-asparaginase_I"/>
</dbReference>
<dbReference type="PRINTS" id="PR00139">
    <property type="entry name" value="ASNGLNASE"/>
</dbReference>
<dbReference type="Gene3D" id="3.40.50.40">
    <property type="match status" value="1"/>
</dbReference>
<evidence type="ECO:0000313" key="6">
    <source>
        <dbReference type="EMBL" id="XBM01556.1"/>
    </source>
</evidence>
<evidence type="ECO:0000256" key="3">
    <source>
        <dbReference type="PROSITE-ProRule" id="PRU10100"/>
    </source>
</evidence>
<dbReference type="CDD" id="cd08963">
    <property type="entry name" value="L-asparaginase_I"/>
    <property type="match status" value="1"/>
</dbReference>
<dbReference type="InterPro" id="IPR036152">
    <property type="entry name" value="Asp/glu_Ase-like_sf"/>
</dbReference>